<feature type="transmembrane region" description="Helical" evidence="1">
    <location>
        <begin position="138"/>
        <end position="156"/>
    </location>
</feature>
<dbReference type="KEGG" id="nur:ATY38_06540"/>
<feature type="chain" id="PRO_5016254830" evidence="2">
    <location>
        <begin position="27"/>
        <end position="211"/>
    </location>
</feature>
<feature type="signal peptide" evidence="2">
    <location>
        <begin position="1"/>
        <end position="26"/>
    </location>
</feature>
<dbReference type="EMBL" id="FNLN01000016">
    <property type="protein sequence ID" value="SDU00318.1"/>
    <property type="molecule type" value="Genomic_DNA"/>
</dbReference>
<evidence type="ECO:0000313" key="3">
    <source>
        <dbReference type="EMBL" id="SDU00318.1"/>
    </source>
</evidence>
<keyword evidence="2" id="KW-0732">Signal</keyword>
<evidence type="ECO:0000313" key="4">
    <source>
        <dbReference type="Proteomes" id="UP000182882"/>
    </source>
</evidence>
<keyword evidence="4" id="KW-1185">Reference proteome</keyword>
<keyword evidence="1" id="KW-0812">Transmembrane</keyword>
<dbReference type="RefSeq" id="WP_062558604.1">
    <property type="nucleotide sequence ID" value="NZ_CP013341.1"/>
</dbReference>
<gene>
    <name evidence="3" type="ORF">SAMN05216406_11648</name>
</gene>
<evidence type="ECO:0000256" key="1">
    <source>
        <dbReference type="SAM" id="Phobius"/>
    </source>
</evidence>
<protein>
    <submittedName>
        <fullName evidence="3">PEP-CTERM protein-sorting domain-containing protein</fullName>
    </submittedName>
</protein>
<keyword evidence="1" id="KW-1133">Transmembrane helix</keyword>
<reference evidence="4" key="1">
    <citation type="submission" date="2016-10" db="EMBL/GenBank/DDBJ databases">
        <authorList>
            <person name="Varghese N."/>
            <person name="Submissions S."/>
        </authorList>
    </citation>
    <scope>NUCLEOTIDE SEQUENCE [LARGE SCALE GENOMIC DNA]</scope>
    <source>
        <strain evidence="4">Nm10</strain>
    </source>
</reference>
<sequence length="211" mass="22310">MKILKSMKRIALAFGFAMLLSGVSYAGASGSIFVKNLGPLNSFTIDIANVNRTGGLIKSLVFDLSGTQCGGTGCIPGESLVFGGLQDSDFVHDQAGNGVSSLFGVNNALQFGFNFTGYDPLDKFQFLWDPDVASNGDYAAIVSNLIGMVITASVVFPDNSTLIYSGTMAAVGSDVAVNLLPVPEPKVYVMLFVGLCLFGFIRYRSKQVVMA</sequence>
<dbReference type="AlphaFoldDB" id="A0A1H2F020"/>
<proteinExistence type="predicted"/>
<feature type="transmembrane region" description="Helical" evidence="1">
    <location>
        <begin position="187"/>
        <end position="203"/>
    </location>
</feature>
<dbReference type="Proteomes" id="UP000182882">
    <property type="component" value="Unassembled WGS sequence"/>
</dbReference>
<name>A0A1H2F020_9PROT</name>
<feature type="transmembrane region" description="Helical" evidence="1">
    <location>
        <begin position="163"/>
        <end position="181"/>
    </location>
</feature>
<evidence type="ECO:0000256" key="2">
    <source>
        <dbReference type="SAM" id="SignalP"/>
    </source>
</evidence>
<keyword evidence="1" id="KW-0472">Membrane</keyword>
<accession>A0A1H2F020</accession>
<organism evidence="3 4">
    <name type="scientific">Nitrosomonas ureae</name>
    <dbReference type="NCBI Taxonomy" id="44577"/>
    <lineage>
        <taxon>Bacteria</taxon>
        <taxon>Pseudomonadati</taxon>
        <taxon>Pseudomonadota</taxon>
        <taxon>Betaproteobacteria</taxon>
        <taxon>Nitrosomonadales</taxon>
        <taxon>Nitrosomonadaceae</taxon>
        <taxon>Nitrosomonas</taxon>
    </lineage>
</organism>